<protein>
    <recommendedName>
        <fullName evidence="3">F-box domain-containing protein</fullName>
    </recommendedName>
</protein>
<evidence type="ECO:0000313" key="1">
    <source>
        <dbReference type="EMBL" id="KIY67720.1"/>
    </source>
</evidence>
<dbReference type="Gene3D" id="3.80.10.10">
    <property type="entry name" value="Ribonuclease Inhibitor"/>
    <property type="match status" value="1"/>
</dbReference>
<keyword evidence="2" id="KW-1185">Reference proteome</keyword>
<sequence>MEGAPIAGEEPDASAPAAPNPLCQLPSEILGDIFCAYVDSIATEKHLEIWSALPCWDAPSLKYVRIRIARDQNLLLYVCRLWTDIVLSTPQYWRLVVLWHPSKECSLEERADHWGRFRERTARAGSIDLTVLYMVDHVMDPSDKVEGLLLLDEFSTRMSSAVITTLCSFELDGSYRIAEASQSRLRRLMIGGSHKDTVKDLARRLNDFQDLRFLSISPIFVEFLDIPLVSATLVRLHLCLKVDHDIMAQTLLDMPQLLHLRTDINRSGTKPIVHSQLKSLVLISSSSISRDFLSLSTFPALRRLELSINGNDPEWPKPEDLAFFERSACPLEYLSVRGSVRIQDFLSDFLYYLSATIKVVALLCTAAMPSAFLEELSKASPVRTPIPPCIEEFGFPNIPSSQRGRLREAFIGIAALRDAYGLRRVKLDPYLRRNITMRMAIRRLEECGIVVRDCADSFDN</sequence>
<dbReference type="EMBL" id="KN880519">
    <property type="protein sequence ID" value="KIY67720.1"/>
    <property type="molecule type" value="Genomic_DNA"/>
</dbReference>
<evidence type="ECO:0000313" key="2">
    <source>
        <dbReference type="Proteomes" id="UP000054007"/>
    </source>
</evidence>
<proteinExistence type="predicted"/>
<name>A0A0D7BBW6_9AGAR</name>
<evidence type="ECO:0008006" key="3">
    <source>
        <dbReference type="Google" id="ProtNLM"/>
    </source>
</evidence>
<organism evidence="1 2">
    <name type="scientific">Cylindrobasidium torrendii FP15055 ss-10</name>
    <dbReference type="NCBI Taxonomy" id="1314674"/>
    <lineage>
        <taxon>Eukaryota</taxon>
        <taxon>Fungi</taxon>
        <taxon>Dikarya</taxon>
        <taxon>Basidiomycota</taxon>
        <taxon>Agaricomycotina</taxon>
        <taxon>Agaricomycetes</taxon>
        <taxon>Agaricomycetidae</taxon>
        <taxon>Agaricales</taxon>
        <taxon>Marasmiineae</taxon>
        <taxon>Physalacriaceae</taxon>
        <taxon>Cylindrobasidium</taxon>
    </lineage>
</organism>
<gene>
    <name evidence="1" type="ORF">CYLTODRAFT_490411</name>
</gene>
<dbReference type="OrthoDB" id="3139399at2759"/>
<dbReference type="AlphaFoldDB" id="A0A0D7BBW6"/>
<dbReference type="Proteomes" id="UP000054007">
    <property type="component" value="Unassembled WGS sequence"/>
</dbReference>
<dbReference type="InterPro" id="IPR032675">
    <property type="entry name" value="LRR_dom_sf"/>
</dbReference>
<reference evidence="1 2" key="1">
    <citation type="journal article" date="2015" name="Fungal Genet. Biol.">
        <title>Evolution of novel wood decay mechanisms in Agaricales revealed by the genome sequences of Fistulina hepatica and Cylindrobasidium torrendii.</title>
        <authorList>
            <person name="Floudas D."/>
            <person name="Held B.W."/>
            <person name="Riley R."/>
            <person name="Nagy L.G."/>
            <person name="Koehler G."/>
            <person name="Ransdell A.S."/>
            <person name="Younus H."/>
            <person name="Chow J."/>
            <person name="Chiniquy J."/>
            <person name="Lipzen A."/>
            <person name="Tritt A."/>
            <person name="Sun H."/>
            <person name="Haridas S."/>
            <person name="LaButti K."/>
            <person name="Ohm R.A."/>
            <person name="Kues U."/>
            <person name="Blanchette R.A."/>
            <person name="Grigoriev I.V."/>
            <person name="Minto R.E."/>
            <person name="Hibbett D.S."/>
        </authorList>
    </citation>
    <scope>NUCLEOTIDE SEQUENCE [LARGE SCALE GENOMIC DNA]</scope>
    <source>
        <strain evidence="1 2">FP15055 ss-10</strain>
    </source>
</reference>
<accession>A0A0D7BBW6</accession>